<dbReference type="EC" id="2.7.13.3" evidence="2"/>
<dbReference type="Pfam" id="PF07536">
    <property type="entry name" value="HWE_HK"/>
    <property type="match status" value="1"/>
</dbReference>
<dbReference type="SMART" id="SM00091">
    <property type="entry name" value="PAS"/>
    <property type="match status" value="2"/>
</dbReference>
<reference evidence="11 12" key="1">
    <citation type="submission" date="2014-05" db="EMBL/GenBank/DDBJ databases">
        <title>Draft Genome Sequence of Nitratireductor basaltis Strain UMTGB225, A Marine Bacterium Isolated from Green Barrel Tunicate.</title>
        <authorList>
            <person name="Gan H.Y."/>
        </authorList>
    </citation>
    <scope>NUCLEOTIDE SEQUENCE [LARGE SCALE GENOMIC DNA]</scope>
    <source>
        <strain evidence="11 12">UMTGB225</strain>
    </source>
</reference>
<evidence type="ECO:0000259" key="10">
    <source>
        <dbReference type="PROSITE" id="PS50112"/>
    </source>
</evidence>
<dbReference type="PROSITE" id="PS50112">
    <property type="entry name" value="PAS"/>
    <property type="match status" value="1"/>
</dbReference>
<evidence type="ECO:0000256" key="1">
    <source>
        <dbReference type="ARBA" id="ARBA00000085"/>
    </source>
</evidence>
<dbReference type="AlphaFoldDB" id="A0A084U9M6"/>
<dbReference type="RefSeq" id="WP_036479749.1">
    <property type="nucleotide sequence ID" value="NZ_JMQM01000001.1"/>
</dbReference>
<protein>
    <recommendedName>
        <fullName evidence="3">Blue-light-activated histidine kinase</fullName>
        <ecNumber evidence="2">2.7.13.3</ecNumber>
    </recommendedName>
</protein>
<dbReference type="PATRIC" id="fig|472175.3.peg.694"/>
<evidence type="ECO:0000256" key="6">
    <source>
        <dbReference type="ARBA" id="ARBA00022741"/>
    </source>
</evidence>
<dbReference type="InterPro" id="IPR000014">
    <property type="entry name" value="PAS"/>
</dbReference>
<dbReference type="SUPFAM" id="SSF55785">
    <property type="entry name" value="PYP-like sensor domain (PAS domain)"/>
    <property type="match status" value="2"/>
</dbReference>
<sequence length="482" mass="54290">MTVDFELLFQELSSPYMVLDRQLCFVTANKAYERATNRSCDELVGRNVFDLFPNEGESGQRLKASFKRVLETGEQDTLAYIPYDIPRPESEGGGMEQRYWTAVHTPLADDNGAVEFIVQNTVDVTDLVRLRQAAHLPFRLDEVRLLERAREAERQHQDLHAESENFRRLFQQAPSLIAVLSGPDHVFTFANDAYMRLIGERAILGKPLTEALPEIEGQGYVELLDKVYRTGKAVSGEAGRALLQTEDEEKPREVFFDFTYDPIRDEDGNISGVFVQGMDRTEAVRTQKRQRLLLDELNHRVKNTLATVQSIASQTMRTARDLTSAREDLESRIIALSNAHNILSVQEWANAELSALVNQELIAYGPERYVCKGSWVVLNPKTAIALALVLHEITTNAAKYGALSTAEGCVRIEWKVDLKSGQLVITWQEESGPVVKQPDYKGFGSRMIHRVVEGELDGEFQAQFDSGGYSCRIAIPYEVAVQ</sequence>
<evidence type="ECO:0000256" key="4">
    <source>
        <dbReference type="ARBA" id="ARBA00022553"/>
    </source>
</evidence>
<keyword evidence="5 11" id="KW-0808">Transferase</keyword>
<dbReference type="GO" id="GO:0004673">
    <property type="term" value="F:protein histidine kinase activity"/>
    <property type="evidence" value="ECO:0007669"/>
    <property type="project" value="UniProtKB-EC"/>
</dbReference>
<feature type="domain" description="PAS" evidence="10">
    <location>
        <begin position="1"/>
        <end position="73"/>
    </location>
</feature>
<keyword evidence="8" id="KW-0067">ATP-binding</keyword>
<dbReference type="Gene3D" id="3.30.450.20">
    <property type="entry name" value="PAS domain"/>
    <property type="match status" value="2"/>
</dbReference>
<dbReference type="PANTHER" id="PTHR41523:SF7">
    <property type="entry name" value="HISTIDINE KINASE"/>
    <property type="match status" value="1"/>
</dbReference>
<dbReference type="InterPro" id="IPR013656">
    <property type="entry name" value="PAS_4"/>
</dbReference>
<dbReference type="InterPro" id="IPR035965">
    <property type="entry name" value="PAS-like_dom_sf"/>
</dbReference>
<proteinExistence type="predicted"/>
<dbReference type="eggNOG" id="COG3920">
    <property type="taxonomic scope" value="Bacteria"/>
</dbReference>
<evidence type="ECO:0000256" key="5">
    <source>
        <dbReference type="ARBA" id="ARBA00022679"/>
    </source>
</evidence>
<evidence type="ECO:0000256" key="2">
    <source>
        <dbReference type="ARBA" id="ARBA00012438"/>
    </source>
</evidence>
<evidence type="ECO:0000313" key="12">
    <source>
        <dbReference type="Proteomes" id="UP000053675"/>
    </source>
</evidence>
<evidence type="ECO:0000256" key="7">
    <source>
        <dbReference type="ARBA" id="ARBA00022777"/>
    </source>
</evidence>
<evidence type="ECO:0000256" key="9">
    <source>
        <dbReference type="SAM" id="Coils"/>
    </source>
</evidence>
<organism evidence="11 12">
    <name type="scientific">Nitratireductor basaltis</name>
    <dbReference type="NCBI Taxonomy" id="472175"/>
    <lineage>
        <taxon>Bacteria</taxon>
        <taxon>Pseudomonadati</taxon>
        <taxon>Pseudomonadota</taxon>
        <taxon>Alphaproteobacteria</taxon>
        <taxon>Hyphomicrobiales</taxon>
        <taxon>Phyllobacteriaceae</taxon>
        <taxon>Nitratireductor</taxon>
    </lineage>
</organism>
<dbReference type="SMART" id="SM00911">
    <property type="entry name" value="HWE_HK"/>
    <property type="match status" value="1"/>
</dbReference>
<keyword evidence="7 11" id="KW-0418">Kinase</keyword>
<keyword evidence="4" id="KW-0597">Phosphoprotein</keyword>
<dbReference type="EMBL" id="JMQM01000001">
    <property type="protein sequence ID" value="KFB09662.1"/>
    <property type="molecule type" value="Genomic_DNA"/>
</dbReference>
<dbReference type="STRING" id="472175.EL18_00679"/>
<name>A0A084U9M6_9HYPH</name>
<accession>A0A084U9M6</accession>
<dbReference type="Pfam" id="PF08448">
    <property type="entry name" value="PAS_4"/>
    <property type="match status" value="2"/>
</dbReference>
<dbReference type="NCBIfam" id="TIGR00229">
    <property type="entry name" value="sensory_box"/>
    <property type="match status" value="1"/>
</dbReference>
<gene>
    <name evidence="11" type="ORF">EL18_00679</name>
</gene>
<keyword evidence="12" id="KW-1185">Reference proteome</keyword>
<comment type="caution">
    <text evidence="11">The sequence shown here is derived from an EMBL/GenBank/DDBJ whole genome shotgun (WGS) entry which is preliminary data.</text>
</comment>
<evidence type="ECO:0000256" key="8">
    <source>
        <dbReference type="ARBA" id="ARBA00022840"/>
    </source>
</evidence>
<dbReference type="InterPro" id="IPR011102">
    <property type="entry name" value="Sig_transdc_His_kinase_HWE"/>
</dbReference>
<dbReference type="Proteomes" id="UP000053675">
    <property type="component" value="Unassembled WGS sequence"/>
</dbReference>
<evidence type="ECO:0000256" key="3">
    <source>
        <dbReference type="ARBA" id="ARBA00021740"/>
    </source>
</evidence>
<keyword evidence="9" id="KW-0175">Coiled coil</keyword>
<dbReference type="OrthoDB" id="341208at2"/>
<dbReference type="InterPro" id="IPR036890">
    <property type="entry name" value="HATPase_C_sf"/>
</dbReference>
<dbReference type="Gene3D" id="3.30.565.10">
    <property type="entry name" value="Histidine kinase-like ATPase, C-terminal domain"/>
    <property type="match status" value="1"/>
</dbReference>
<keyword evidence="6" id="KW-0547">Nucleotide-binding</keyword>
<dbReference type="GO" id="GO:0005524">
    <property type="term" value="F:ATP binding"/>
    <property type="evidence" value="ECO:0007669"/>
    <property type="project" value="UniProtKB-KW"/>
</dbReference>
<dbReference type="CDD" id="cd00130">
    <property type="entry name" value="PAS"/>
    <property type="match status" value="1"/>
</dbReference>
<feature type="coiled-coil region" evidence="9">
    <location>
        <begin position="142"/>
        <end position="169"/>
    </location>
</feature>
<dbReference type="PANTHER" id="PTHR41523">
    <property type="entry name" value="TWO-COMPONENT SYSTEM SENSOR PROTEIN"/>
    <property type="match status" value="1"/>
</dbReference>
<evidence type="ECO:0000313" key="11">
    <source>
        <dbReference type="EMBL" id="KFB09662.1"/>
    </source>
</evidence>
<comment type="catalytic activity">
    <reaction evidence="1">
        <text>ATP + protein L-histidine = ADP + protein N-phospho-L-histidine.</text>
        <dbReference type="EC" id="2.7.13.3"/>
    </reaction>
</comment>